<name>N1JAH6_BLUG1</name>
<reference evidence="2 3" key="1">
    <citation type="journal article" date="2010" name="Science">
        <title>Genome expansion and gene loss in powdery mildew fungi reveal tradeoffs in extreme parasitism.</title>
        <authorList>
            <person name="Spanu P.D."/>
            <person name="Abbott J.C."/>
            <person name="Amselem J."/>
            <person name="Burgis T.A."/>
            <person name="Soanes D.M."/>
            <person name="Stueber K."/>
            <person name="Ver Loren van Themaat E."/>
            <person name="Brown J.K.M."/>
            <person name="Butcher S.A."/>
            <person name="Gurr S.J."/>
            <person name="Lebrun M.-H."/>
            <person name="Ridout C.J."/>
            <person name="Schulze-Lefert P."/>
            <person name="Talbot N.J."/>
            <person name="Ahmadinejad N."/>
            <person name="Ametz C."/>
            <person name="Barton G.R."/>
            <person name="Benjdia M."/>
            <person name="Bidzinski P."/>
            <person name="Bindschedler L.V."/>
            <person name="Both M."/>
            <person name="Brewer M.T."/>
            <person name="Cadle-Davidson L."/>
            <person name="Cadle-Davidson M.M."/>
            <person name="Collemare J."/>
            <person name="Cramer R."/>
            <person name="Frenkel O."/>
            <person name="Godfrey D."/>
            <person name="Harriman J."/>
            <person name="Hoede C."/>
            <person name="King B.C."/>
            <person name="Klages S."/>
            <person name="Kleemann J."/>
            <person name="Knoll D."/>
            <person name="Koti P.S."/>
            <person name="Kreplak J."/>
            <person name="Lopez-Ruiz F.J."/>
            <person name="Lu X."/>
            <person name="Maekawa T."/>
            <person name="Mahanil S."/>
            <person name="Micali C."/>
            <person name="Milgroom M.G."/>
            <person name="Montana G."/>
            <person name="Noir S."/>
            <person name="O'Connell R.J."/>
            <person name="Oberhaensli S."/>
            <person name="Parlange F."/>
            <person name="Pedersen C."/>
            <person name="Quesneville H."/>
            <person name="Reinhardt R."/>
            <person name="Rott M."/>
            <person name="Sacristan S."/>
            <person name="Schmidt S.M."/>
            <person name="Schoen M."/>
            <person name="Skamnioti P."/>
            <person name="Sommer H."/>
            <person name="Stephens A."/>
            <person name="Takahara H."/>
            <person name="Thordal-Christensen H."/>
            <person name="Vigouroux M."/>
            <person name="Wessling R."/>
            <person name="Wicker T."/>
            <person name="Panstruga R."/>
        </authorList>
    </citation>
    <scope>NUCLEOTIDE SEQUENCE [LARGE SCALE GENOMIC DNA]</scope>
    <source>
        <strain evidence="2">DH14</strain>
    </source>
</reference>
<evidence type="ECO:0000256" key="1">
    <source>
        <dbReference type="SAM" id="MobiDB-lite"/>
    </source>
</evidence>
<feature type="region of interest" description="Disordered" evidence="1">
    <location>
        <begin position="44"/>
        <end position="115"/>
    </location>
</feature>
<dbReference type="EMBL" id="CAUH01003404">
    <property type="protein sequence ID" value="CCU77146.1"/>
    <property type="molecule type" value="Genomic_DNA"/>
</dbReference>
<feature type="compositionally biased region" description="Basic and acidic residues" evidence="1">
    <location>
        <begin position="85"/>
        <end position="99"/>
    </location>
</feature>
<keyword evidence="3" id="KW-1185">Reference proteome</keyword>
<organism evidence="2 3">
    <name type="scientific">Blumeria graminis f. sp. hordei (strain DH14)</name>
    <name type="common">Barley powdery mildew</name>
    <name type="synonym">Oidium monilioides f. sp. hordei</name>
    <dbReference type="NCBI Taxonomy" id="546991"/>
    <lineage>
        <taxon>Eukaryota</taxon>
        <taxon>Fungi</taxon>
        <taxon>Dikarya</taxon>
        <taxon>Ascomycota</taxon>
        <taxon>Pezizomycotina</taxon>
        <taxon>Leotiomycetes</taxon>
        <taxon>Erysiphales</taxon>
        <taxon>Erysiphaceae</taxon>
        <taxon>Blumeria</taxon>
        <taxon>Blumeria hordei</taxon>
    </lineage>
</organism>
<gene>
    <name evidence="2" type="ORF">BGHDH14_bgh02498</name>
</gene>
<protein>
    <recommendedName>
        <fullName evidence="4">EKA-like protein</fullName>
    </recommendedName>
</protein>
<evidence type="ECO:0008006" key="4">
    <source>
        <dbReference type="Google" id="ProtNLM"/>
    </source>
</evidence>
<dbReference type="Proteomes" id="UP000015441">
    <property type="component" value="Unassembled WGS sequence"/>
</dbReference>
<accession>N1JAH6</accession>
<evidence type="ECO:0000313" key="3">
    <source>
        <dbReference type="Proteomes" id="UP000015441"/>
    </source>
</evidence>
<feature type="compositionally biased region" description="Low complexity" evidence="1">
    <location>
        <begin position="244"/>
        <end position="258"/>
    </location>
</feature>
<evidence type="ECO:0000313" key="2">
    <source>
        <dbReference type="EMBL" id="CCU77146.1"/>
    </source>
</evidence>
<dbReference type="AlphaFoldDB" id="N1JAH6"/>
<sequence>MPPVRKNRPKPTTSVGFERTPLCPKHTGLAQKLSSLFASEAFVPGKTTNLPDQEMTDSEPIGVENNGPKTKTPVELAPVASSSRKGKEVIRENTTERAESSAGNNAVPASKGAASTSVIEFPPELQSVMEAEKRRTTQINARLAICSTAISSVEAALSPLSIGDNKEFVDGIKVYLRAAIGQFVQSGSGSTPPVLPARPVNPLPPRAPEIRVSNPSTTQALALKTTWATVARGGLARSADQSTKKAAPPAPKVKSANPRTKFDSRLFPRLDYFHPHRLHSPAGIRSAVSLALGTTANDITLVQRVKTDLLLQQRTKLLERRSWIPPHCGKIQKYTWNQHQIWLPCKLPPFRRQFEHLLAPSL</sequence>
<proteinExistence type="predicted"/>
<feature type="region of interest" description="Disordered" evidence="1">
    <location>
        <begin position="1"/>
        <end position="24"/>
    </location>
</feature>
<dbReference type="HOGENOM" id="CLU_018153_8_0_1"/>
<feature type="region of interest" description="Disordered" evidence="1">
    <location>
        <begin position="234"/>
        <end position="258"/>
    </location>
</feature>
<dbReference type="eggNOG" id="ENOG502SR73">
    <property type="taxonomic scope" value="Eukaryota"/>
</dbReference>
<dbReference type="InParanoid" id="N1JAH6"/>
<comment type="caution">
    <text evidence="2">The sequence shown here is derived from an EMBL/GenBank/DDBJ whole genome shotgun (WGS) entry which is preliminary data.</text>
</comment>